<sequence>MAECLKKPFKDSLEDIKERMKYKRNQKWMKLGRTSQVSAVKCKITTSSSKKLKSIQANNRALAEALQEEKLKLKDAQATILQLSKECLDMKVQMCELQRCLRLKEERGLVESQLSALNEIISKVSQNLLDSIGLLVPVQELCCSGAVTNTTFVFCRGSLQCADQALPSGVEADGDRNKLPHFVADICKGSDNAISSSKILSDKGQAPSFHLDNIELELENVPSSGEEGFGNALPKNVSTRRPYSRMSNPDRLCAAALDPSGAPHSAKEPSGKGADRLGESLEECAAGNINTGVLLLNKVGSELVLRRRDSDTAQSNPNKNDLRQRGRKSGEGSRERKEKQQKGKGESSKSTSGQRPKKKKHKEASKEKLDFLGGSSDAYNFDFEESIHVTPFRQHKANDADAAEGDKSDSSGTATSDAEEDSDDSLYEPYKSKSKKRKDASPIHTRPRSKRCQAQREQKLHSEKETEGNKSSDKAAGQPAEPPRHLSDVTNTPSLLPGPGHAKAVPEAEGLRSPKRKRSCTLTVNYKEPSIAGKLRRGDPFTDTNFLDSPIFKHKKEKCHSLKKKSLSKYNEKFVGC</sequence>
<evidence type="ECO:0000256" key="6">
    <source>
        <dbReference type="ARBA" id="ARBA00023054"/>
    </source>
</evidence>
<evidence type="ECO:0000256" key="7">
    <source>
        <dbReference type="ARBA" id="ARBA00023306"/>
    </source>
</evidence>
<evidence type="ECO:0000256" key="4">
    <source>
        <dbReference type="ARBA" id="ARBA00022618"/>
    </source>
</evidence>
<keyword evidence="13" id="KW-1185">Reference proteome</keyword>
<comment type="similarity">
    <text evidence="2">Belongs to the shugoshin family.</text>
</comment>
<gene>
    <name evidence="12" type="primary">Sgo1_0</name>
    <name evidence="12" type="ORF">CEYCYA_R10454</name>
</gene>
<dbReference type="GO" id="GO:0000775">
    <property type="term" value="C:chromosome, centromeric region"/>
    <property type="evidence" value="ECO:0007669"/>
    <property type="project" value="UniProtKB-SubCell"/>
</dbReference>
<evidence type="ECO:0000256" key="10">
    <source>
        <dbReference type="SAM" id="MobiDB-lite"/>
    </source>
</evidence>
<dbReference type="GO" id="GO:0045132">
    <property type="term" value="P:meiotic chromosome segregation"/>
    <property type="evidence" value="ECO:0007669"/>
    <property type="project" value="InterPro"/>
</dbReference>
<evidence type="ECO:0000259" key="11">
    <source>
        <dbReference type="Pfam" id="PF07557"/>
    </source>
</evidence>
<dbReference type="InterPro" id="IPR038889">
    <property type="entry name" value="Shugoshin1/2"/>
</dbReference>
<feature type="compositionally biased region" description="Basic and acidic residues" evidence="10">
    <location>
        <begin position="265"/>
        <end position="276"/>
    </location>
</feature>
<dbReference type="Proteomes" id="UP000586704">
    <property type="component" value="Unassembled WGS sequence"/>
</dbReference>
<organism evidence="12 13">
    <name type="scientific">Ceyx cyanopectus</name>
    <name type="common">Indigo-banded kingfisher</name>
    <dbReference type="NCBI Taxonomy" id="390723"/>
    <lineage>
        <taxon>Eukaryota</taxon>
        <taxon>Metazoa</taxon>
        <taxon>Chordata</taxon>
        <taxon>Craniata</taxon>
        <taxon>Vertebrata</taxon>
        <taxon>Euteleostomi</taxon>
        <taxon>Archelosauria</taxon>
        <taxon>Archosauria</taxon>
        <taxon>Dinosauria</taxon>
        <taxon>Saurischia</taxon>
        <taxon>Theropoda</taxon>
        <taxon>Coelurosauria</taxon>
        <taxon>Aves</taxon>
        <taxon>Neognathae</taxon>
        <taxon>Neoaves</taxon>
        <taxon>Telluraves</taxon>
        <taxon>Coraciimorphae</taxon>
        <taxon>Coraciiformes</taxon>
        <taxon>Alcedinidae</taxon>
        <taxon>Ceyx</taxon>
    </lineage>
</organism>
<comment type="caution">
    <text evidence="12">The sequence shown here is derived from an EMBL/GenBank/DDBJ whole genome shotgun (WGS) entry which is preliminary data.</text>
</comment>
<dbReference type="GO" id="GO:0005634">
    <property type="term" value="C:nucleus"/>
    <property type="evidence" value="ECO:0007669"/>
    <property type="project" value="InterPro"/>
</dbReference>
<feature type="compositionally biased region" description="Basic and acidic residues" evidence="10">
    <location>
        <begin position="454"/>
        <end position="473"/>
    </location>
</feature>
<dbReference type="PANTHER" id="PTHR21577:SF3">
    <property type="entry name" value="SHUGOSHIN 1-RELATED"/>
    <property type="match status" value="1"/>
</dbReference>
<name>A0A7L4MUB8_9AVES</name>
<evidence type="ECO:0000256" key="3">
    <source>
        <dbReference type="ARBA" id="ARBA00022454"/>
    </source>
</evidence>
<feature type="compositionally biased region" description="Polar residues" evidence="10">
    <location>
        <begin position="236"/>
        <end position="247"/>
    </location>
</feature>
<evidence type="ECO:0000256" key="9">
    <source>
        <dbReference type="SAM" id="Coils"/>
    </source>
</evidence>
<keyword evidence="5" id="KW-0159">Chromosome partition</keyword>
<feature type="compositionally biased region" description="Basic and acidic residues" evidence="10">
    <location>
        <begin position="396"/>
        <end position="409"/>
    </location>
</feature>
<protein>
    <submittedName>
        <fullName evidence="12">SGO1 protein</fullName>
    </submittedName>
</protein>
<evidence type="ECO:0000313" key="13">
    <source>
        <dbReference type="Proteomes" id="UP000586704"/>
    </source>
</evidence>
<dbReference type="EMBL" id="VYZU01004059">
    <property type="protein sequence ID" value="NXY81286.1"/>
    <property type="molecule type" value="Genomic_DNA"/>
</dbReference>
<feature type="compositionally biased region" description="Acidic residues" evidence="10">
    <location>
        <begin position="417"/>
        <end position="426"/>
    </location>
</feature>
<reference evidence="12 13" key="1">
    <citation type="submission" date="2020-02" db="EMBL/GenBank/DDBJ databases">
        <title>Bird 10,000 Genomes (B10K) Project - Family phase.</title>
        <authorList>
            <person name="Zhang G."/>
        </authorList>
    </citation>
    <scope>NUCLEOTIDE SEQUENCE [LARGE SCALE GENOMIC DNA]</scope>
    <source>
        <strain evidence="12">B10K-DU-013-51</strain>
        <tissue evidence="12">Mixed tissue sample</tissue>
    </source>
</reference>
<keyword evidence="3" id="KW-0158">Chromosome</keyword>
<dbReference type="InterPro" id="IPR011515">
    <property type="entry name" value="Shugoshin_C"/>
</dbReference>
<feature type="coiled-coil region" evidence="9">
    <location>
        <begin position="52"/>
        <end position="86"/>
    </location>
</feature>
<accession>A0A7L4MUB8</accession>
<feature type="domain" description="Shugoshin C-terminal" evidence="11">
    <location>
        <begin position="517"/>
        <end position="537"/>
    </location>
</feature>
<dbReference type="Gene3D" id="1.20.5.730">
    <property type="entry name" value="Single helix bin"/>
    <property type="match status" value="1"/>
</dbReference>
<dbReference type="GO" id="GO:0051301">
    <property type="term" value="P:cell division"/>
    <property type="evidence" value="ECO:0007669"/>
    <property type="project" value="UniProtKB-KW"/>
</dbReference>
<dbReference type="OrthoDB" id="9901374at2759"/>
<keyword evidence="7" id="KW-0131">Cell cycle</keyword>
<proteinExistence type="inferred from homology"/>
<feature type="non-terminal residue" evidence="12">
    <location>
        <position position="1"/>
    </location>
</feature>
<evidence type="ECO:0000256" key="1">
    <source>
        <dbReference type="ARBA" id="ARBA00004584"/>
    </source>
</evidence>
<keyword evidence="8" id="KW-0137">Centromere</keyword>
<dbReference type="PANTHER" id="PTHR21577">
    <property type="entry name" value="SHUGOSHIN"/>
    <property type="match status" value="1"/>
</dbReference>
<keyword evidence="4" id="KW-0132">Cell division</keyword>
<feature type="region of interest" description="Disordered" evidence="10">
    <location>
        <begin position="307"/>
        <end position="378"/>
    </location>
</feature>
<feature type="compositionally biased region" description="Basic and acidic residues" evidence="10">
    <location>
        <begin position="320"/>
        <end position="347"/>
    </location>
</feature>
<keyword evidence="6 9" id="KW-0175">Coiled coil</keyword>
<evidence type="ECO:0000256" key="8">
    <source>
        <dbReference type="ARBA" id="ARBA00023328"/>
    </source>
</evidence>
<feature type="region of interest" description="Disordered" evidence="10">
    <location>
        <begin position="392"/>
        <end position="524"/>
    </location>
</feature>
<evidence type="ECO:0000313" key="12">
    <source>
        <dbReference type="EMBL" id="NXY81286.1"/>
    </source>
</evidence>
<feature type="region of interest" description="Disordered" evidence="10">
    <location>
        <begin position="223"/>
        <end position="276"/>
    </location>
</feature>
<dbReference type="AlphaFoldDB" id="A0A7L4MUB8"/>
<dbReference type="Pfam" id="PF07557">
    <property type="entry name" value="Shugoshin_C"/>
    <property type="match status" value="1"/>
</dbReference>
<evidence type="ECO:0000256" key="5">
    <source>
        <dbReference type="ARBA" id="ARBA00022829"/>
    </source>
</evidence>
<evidence type="ECO:0000256" key="2">
    <source>
        <dbReference type="ARBA" id="ARBA00010845"/>
    </source>
</evidence>
<feature type="non-terminal residue" evidence="12">
    <location>
        <position position="577"/>
    </location>
</feature>
<comment type="subcellular location">
    <subcellularLocation>
        <location evidence="1">Chromosome</location>
        <location evidence="1">Centromere</location>
    </subcellularLocation>
</comment>